<organism evidence="13 14">
    <name type="scientific">Pontibacter qinzhouensis</name>
    <dbReference type="NCBI Taxonomy" id="2603253"/>
    <lineage>
        <taxon>Bacteria</taxon>
        <taxon>Pseudomonadati</taxon>
        <taxon>Bacteroidota</taxon>
        <taxon>Cytophagia</taxon>
        <taxon>Cytophagales</taxon>
        <taxon>Hymenobacteraceae</taxon>
        <taxon>Pontibacter</taxon>
    </lineage>
</organism>
<evidence type="ECO:0000256" key="10">
    <source>
        <dbReference type="SAM" id="SignalP"/>
    </source>
</evidence>
<feature type="domain" description="TonB-dependent receptor plug" evidence="12">
    <location>
        <begin position="124"/>
        <end position="232"/>
    </location>
</feature>
<keyword evidence="2 8" id="KW-0813">Transport</keyword>
<keyword evidence="14" id="KW-1185">Reference proteome</keyword>
<comment type="similarity">
    <text evidence="8 9">Belongs to the TonB-dependent receptor family.</text>
</comment>
<keyword evidence="4 8" id="KW-0812">Transmembrane</keyword>
<sequence length="1036" mass="113754">MKQPVSLAAITMAADAAPAAATALYKSAAAVDVTVTGRVVDNSGEGLPGVSVMVKGTINGTNTDTDGRFSLTAPDGNATLVFSFIGFVTQEVALNNRATLNITLASDSKVLDEVVVVGYGTQKKSDVTGAIVNVSEEEIRSRPVSDALEAMQGKAAGVDITTNERPGEIGQINIRGVRSLSASNSPLYVVDGIPLMSSSGIETLNPLDIESIDVLKDASATAIYGSRGANGVVIITTKRGKAGKTTLSYSGSTTVENIQDRTQMMDADEYLTWRRWAYYYSDPARYPRGDQPTQQNDFSIFLGANDPAAWNNIMRGWASGTWDGSQVQTTKWEDMVTQTAVTQIHNLSASGGSDKVRAFGSFGYMDNQGTMKGQYFKRYSSKISVDLIPYDWFEMGASINASYSIQQYGQSHTGGHTSGPGSIYAAARNNFSYAVPFDAEGNRITFPGGDDGVKTAVNEWQYTDNERKMLRTIGSLYAQVNILPGLRYRVNFGPDFRSYTNGVFIDEMSVNRLGSPNYASLENQSDFSWTLDNLLFYDKAVGKHTIGATLLQTTSNWNQNSSYMRAIGIPLPSQKWNALNTENVTSLNAWDSDLTERQLMSYMGRLNYGFADKYLFTVSGRWDGASQLAEGHKWAFFPSAALAWRLDQEDWMKGIRLVDQLKVRLGVGTTGSSAIEPYQTQGGVVSLFYPYGSSAIAGYVPSEYLIGGGNLPLANPALGWEKTTQYNLGIDFSLFNSRISGVVDVYTSRTSDLLMQMSIPALTGYTTTYANVGATKNRGIDVTLNTLNVQTGRFAWETSLNASWQKDEIVSLANGKADDILNNWFIGESIGTIYGYASNGLWREGDEEEMARFNANGHNFQIGMARPVDQDNDYTINPNNDRVIIGNTRPRWTAGLTNNFTLGNFDLAVFVYGRLGYTFNTDGEWQGGRYVQRSIDYYNENNKDAEYQKPIYNVAGGDPYYNTLGYKNGSFVKIRNINLGYALPKSVTDKMKIENLKIYVQARNPGMIYSKIDWLDMDTGLSTWNRGYVVGLNVGF</sequence>
<keyword evidence="10" id="KW-0732">Signal</keyword>
<dbReference type="FunFam" id="2.170.130.10:FF:000008">
    <property type="entry name" value="SusC/RagA family TonB-linked outer membrane protein"/>
    <property type="match status" value="1"/>
</dbReference>
<dbReference type="InterPro" id="IPR000531">
    <property type="entry name" value="Beta-barrel_TonB"/>
</dbReference>
<evidence type="ECO:0000313" key="13">
    <source>
        <dbReference type="EMBL" id="TXK48922.1"/>
    </source>
</evidence>
<dbReference type="InterPro" id="IPR023997">
    <property type="entry name" value="TonB-dep_OMP_SusC/RagA_CS"/>
</dbReference>
<dbReference type="GO" id="GO:0009279">
    <property type="term" value="C:cell outer membrane"/>
    <property type="evidence" value="ECO:0007669"/>
    <property type="project" value="UniProtKB-SubCell"/>
</dbReference>
<dbReference type="Gene3D" id="2.40.170.20">
    <property type="entry name" value="TonB-dependent receptor, beta-barrel domain"/>
    <property type="match status" value="1"/>
</dbReference>
<dbReference type="SUPFAM" id="SSF49464">
    <property type="entry name" value="Carboxypeptidase regulatory domain-like"/>
    <property type="match status" value="1"/>
</dbReference>
<evidence type="ECO:0000259" key="11">
    <source>
        <dbReference type="Pfam" id="PF00593"/>
    </source>
</evidence>
<dbReference type="PROSITE" id="PS52016">
    <property type="entry name" value="TONB_DEPENDENT_REC_3"/>
    <property type="match status" value="1"/>
</dbReference>
<dbReference type="EMBL" id="VRTY01000021">
    <property type="protein sequence ID" value="TXK48922.1"/>
    <property type="molecule type" value="Genomic_DNA"/>
</dbReference>
<name>A0A5C8KCG6_9BACT</name>
<protein>
    <submittedName>
        <fullName evidence="13">TonB-dependent receptor</fullName>
    </submittedName>
</protein>
<dbReference type="NCBIfam" id="TIGR04057">
    <property type="entry name" value="SusC_RagA_signa"/>
    <property type="match status" value="1"/>
</dbReference>
<evidence type="ECO:0000256" key="7">
    <source>
        <dbReference type="ARBA" id="ARBA00023237"/>
    </source>
</evidence>
<keyword evidence="7 8" id="KW-0998">Cell outer membrane</keyword>
<proteinExistence type="inferred from homology"/>
<evidence type="ECO:0000256" key="4">
    <source>
        <dbReference type="ARBA" id="ARBA00022692"/>
    </source>
</evidence>
<evidence type="ECO:0000256" key="3">
    <source>
        <dbReference type="ARBA" id="ARBA00022452"/>
    </source>
</evidence>
<dbReference type="InterPro" id="IPR039426">
    <property type="entry name" value="TonB-dep_rcpt-like"/>
</dbReference>
<dbReference type="Pfam" id="PF13715">
    <property type="entry name" value="CarbopepD_reg_2"/>
    <property type="match status" value="1"/>
</dbReference>
<evidence type="ECO:0000259" key="12">
    <source>
        <dbReference type="Pfam" id="PF07715"/>
    </source>
</evidence>
<evidence type="ECO:0000256" key="9">
    <source>
        <dbReference type="RuleBase" id="RU003357"/>
    </source>
</evidence>
<dbReference type="InterPro" id="IPR012910">
    <property type="entry name" value="Plug_dom"/>
</dbReference>
<dbReference type="InterPro" id="IPR037066">
    <property type="entry name" value="Plug_dom_sf"/>
</dbReference>
<feature type="signal peptide" evidence="10">
    <location>
        <begin position="1"/>
        <end position="21"/>
    </location>
</feature>
<reference evidence="13 14" key="1">
    <citation type="submission" date="2019-08" db="EMBL/GenBank/DDBJ databases">
        <authorList>
            <person name="Shi S."/>
        </authorList>
    </citation>
    <scope>NUCLEOTIDE SEQUENCE [LARGE SCALE GENOMIC DNA]</scope>
    <source>
        <strain evidence="13 14">GY10130</strain>
    </source>
</reference>
<dbReference type="InterPro" id="IPR008969">
    <property type="entry name" value="CarboxyPept-like_regulatory"/>
</dbReference>
<comment type="caution">
    <text evidence="13">The sequence shown here is derived from an EMBL/GenBank/DDBJ whole genome shotgun (WGS) entry which is preliminary data.</text>
</comment>
<feature type="domain" description="TonB-dependent receptor-like beta-barrel" evidence="11">
    <location>
        <begin position="422"/>
        <end position="1004"/>
    </location>
</feature>
<keyword evidence="5 9" id="KW-0798">TonB box</keyword>
<dbReference type="AlphaFoldDB" id="A0A5C8KCG6"/>
<evidence type="ECO:0000256" key="6">
    <source>
        <dbReference type="ARBA" id="ARBA00023136"/>
    </source>
</evidence>
<gene>
    <name evidence="13" type="ORF">FVR03_07475</name>
</gene>
<dbReference type="Pfam" id="PF00593">
    <property type="entry name" value="TonB_dep_Rec_b-barrel"/>
    <property type="match status" value="1"/>
</dbReference>
<evidence type="ECO:0000256" key="1">
    <source>
        <dbReference type="ARBA" id="ARBA00004571"/>
    </source>
</evidence>
<evidence type="ECO:0000256" key="2">
    <source>
        <dbReference type="ARBA" id="ARBA00022448"/>
    </source>
</evidence>
<evidence type="ECO:0000256" key="5">
    <source>
        <dbReference type="ARBA" id="ARBA00023077"/>
    </source>
</evidence>
<evidence type="ECO:0000313" key="14">
    <source>
        <dbReference type="Proteomes" id="UP000321926"/>
    </source>
</evidence>
<dbReference type="FunFam" id="2.60.40.1120:FF:000003">
    <property type="entry name" value="Outer membrane protein Omp121"/>
    <property type="match status" value="1"/>
</dbReference>
<evidence type="ECO:0000256" key="8">
    <source>
        <dbReference type="PROSITE-ProRule" id="PRU01360"/>
    </source>
</evidence>
<dbReference type="OrthoDB" id="9768177at2"/>
<dbReference type="InterPro" id="IPR036942">
    <property type="entry name" value="Beta-barrel_TonB_sf"/>
</dbReference>
<dbReference type="NCBIfam" id="TIGR04056">
    <property type="entry name" value="OMP_RagA_SusC"/>
    <property type="match status" value="1"/>
</dbReference>
<comment type="subcellular location">
    <subcellularLocation>
        <location evidence="1 8">Cell outer membrane</location>
        <topology evidence="1 8">Multi-pass membrane protein</topology>
    </subcellularLocation>
</comment>
<dbReference type="InterPro" id="IPR023996">
    <property type="entry name" value="TonB-dep_OMP_SusC/RagA"/>
</dbReference>
<dbReference type="SUPFAM" id="SSF56935">
    <property type="entry name" value="Porins"/>
    <property type="match status" value="1"/>
</dbReference>
<dbReference type="Pfam" id="PF07715">
    <property type="entry name" value="Plug"/>
    <property type="match status" value="1"/>
</dbReference>
<dbReference type="Proteomes" id="UP000321926">
    <property type="component" value="Unassembled WGS sequence"/>
</dbReference>
<feature type="chain" id="PRO_5023129652" evidence="10">
    <location>
        <begin position="22"/>
        <end position="1036"/>
    </location>
</feature>
<dbReference type="Gene3D" id="2.60.40.1120">
    <property type="entry name" value="Carboxypeptidase-like, regulatory domain"/>
    <property type="match status" value="1"/>
</dbReference>
<keyword evidence="3 8" id="KW-1134">Transmembrane beta strand</keyword>
<accession>A0A5C8KCG6</accession>
<keyword evidence="13" id="KW-0675">Receptor</keyword>
<dbReference type="Gene3D" id="2.170.130.10">
    <property type="entry name" value="TonB-dependent receptor, plug domain"/>
    <property type="match status" value="1"/>
</dbReference>
<keyword evidence="6 8" id="KW-0472">Membrane</keyword>